<dbReference type="GO" id="GO:0016787">
    <property type="term" value="F:hydrolase activity"/>
    <property type="evidence" value="ECO:0007669"/>
    <property type="project" value="UniProtKB-KW"/>
</dbReference>
<dbReference type="Proteomes" id="UP000552954">
    <property type="component" value="Unassembled WGS sequence"/>
</dbReference>
<dbReference type="PANTHER" id="PTHR43798">
    <property type="entry name" value="MONOACYLGLYCEROL LIPASE"/>
    <property type="match status" value="1"/>
</dbReference>
<proteinExistence type="predicted"/>
<name>A0A849KF95_9BURK</name>
<feature type="domain" description="AB hydrolase-1" evidence="1">
    <location>
        <begin position="48"/>
        <end position="150"/>
    </location>
</feature>
<keyword evidence="3" id="KW-1185">Reference proteome</keyword>
<reference evidence="2 3" key="2">
    <citation type="submission" date="2020-06" db="EMBL/GenBank/DDBJ databases">
        <title>Ramlibacter rhizophilus sp. nov., isolated from rhizosphere soil of national flower Mugunghwa from South Korea.</title>
        <authorList>
            <person name="Zheng-Fei Y."/>
            <person name="Huan T."/>
        </authorList>
    </citation>
    <scope>NUCLEOTIDE SEQUENCE [LARGE SCALE GENOMIC DNA]</scope>
    <source>
        <strain evidence="2 3">B156</strain>
    </source>
</reference>
<dbReference type="SUPFAM" id="SSF53474">
    <property type="entry name" value="alpha/beta-Hydrolases"/>
    <property type="match status" value="1"/>
</dbReference>
<dbReference type="PANTHER" id="PTHR43798:SF33">
    <property type="entry name" value="HYDROLASE, PUTATIVE (AFU_ORTHOLOGUE AFUA_2G14860)-RELATED"/>
    <property type="match status" value="1"/>
</dbReference>
<sequence length="290" mass="31149">MSSIEQHPLESELPAEALRVLAQATRHATPCGDGQLVWHTWGHAGGEPLVLLHGGSGSWTHWIRNVEALAAAGRRVVVPDLPGFGDSARPPGGQDADAVAPVLADGIRQILGDAPVDIAGFSFGGLCGTLLAASHPQRVRRLVLVGAPGLGLRSKRLPLTAWRDQPTLEGRLAAHRSNLATLMLHRPEAIDALAIALQAANVPRDRMHRRRLALTDILLQTLPKLACPVDAIYGAADALYIDSIQRLEPLLRTAPRFGELVLLLGAGHWVPYEAPAAFHRELLRLLAAQR</sequence>
<dbReference type="EMBL" id="JABFCS010000001">
    <property type="protein sequence ID" value="NNU43351.1"/>
    <property type="molecule type" value="Genomic_DNA"/>
</dbReference>
<reference evidence="2 3" key="1">
    <citation type="submission" date="2020-05" db="EMBL/GenBank/DDBJ databases">
        <authorList>
            <person name="Khan S.A."/>
            <person name="Jeon C.O."/>
            <person name="Chun B.H."/>
        </authorList>
    </citation>
    <scope>NUCLEOTIDE SEQUENCE [LARGE SCALE GENOMIC DNA]</scope>
    <source>
        <strain evidence="2 3">B156</strain>
    </source>
</reference>
<protein>
    <submittedName>
        <fullName evidence="2">Alpha/beta hydrolase</fullName>
    </submittedName>
</protein>
<dbReference type="RefSeq" id="WP_171558472.1">
    <property type="nucleotide sequence ID" value="NZ_JABFCS010000001.1"/>
</dbReference>
<evidence type="ECO:0000313" key="3">
    <source>
        <dbReference type="Proteomes" id="UP000552954"/>
    </source>
</evidence>
<evidence type="ECO:0000313" key="2">
    <source>
        <dbReference type="EMBL" id="NNU43351.1"/>
    </source>
</evidence>
<dbReference type="InterPro" id="IPR029058">
    <property type="entry name" value="AB_hydrolase_fold"/>
</dbReference>
<evidence type="ECO:0000259" key="1">
    <source>
        <dbReference type="Pfam" id="PF00561"/>
    </source>
</evidence>
<dbReference type="InterPro" id="IPR000639">
    <property type="entry name" value="Epox_hydrolase-like"/>
</dbReference>
<comment type="caution">
    <text evidence="2">The sequence shown here is derived from an EMBL/GenBank/DDBJ whole genome shotgun (WGS) entry which is preliminary data.</text>
</comment>
<dbReference type="PRINTS" id="PR00412">
    <property type="entry name" value="EPOXHYDRLASE"/>
</dbReference>
<dbReference type="Gene3D" id="3.40.50.1820">
    <property type="entry name" value="alpha/beta hydrolase"/>
    <property type="match status" value="1"/>
</dbReference>
<dbReference type="PRINTS" id="PR00111">
    <property type="entry name" value="ABHYDROLASE"/>
</dbReference>
<organism evidence="2 3">
    <name type="scientific">Ramlibacter montanisoli</name>
    <dbReference type="NCBI Taxonomy" id="2732512"/>
    <lineage>
        <taxon>Bacteria</taxon>
        <taxon>Pseudomonadati</taxon>
        <taxon>Pseudomonadota</taxon>
        <taxon>Betaproteobacteria</taxon>
        <taxon>Burkholderiales</taxon>
        <taxon>Comamonadaceae</taxon>
        <taxon>Ramlibacter</taxon>
    </lineage>
</organism>
<gene>
    <name evidence="2" type="ORF">HK415_09570</name>
</gene>
<dbReference type="AlphaFoldDB" id="A0A849KF95"/>
<keyword evidence="2" id="KW-0378">Hydrolase</keyword>
<dbReference type="GO" id="GO:0016020">
    <property type="term" value="C:membrane"/>
    <property type="evidence" value="ECO:0007669"/>
    <property type="project" value="TreeGrafter"/>
</dbReference>
<dbReference type="Pfam" id="PF00561">
    <property type="entry name" value="Abhydrolase_1"/>
    <property type="match status" value="1"/>
</dbReference>
<dbReference type="InterPro" id="IPR050266">
    <property type="entry name" value="AB_hydrolase_sf"/>
</dbReference>
<dbReference type="InterPro" id="IPR000073">
    <property type="entry name" value="AB_hydrolase_1"/>
</dbReference>
<accession>A0A849KF95</accession>